<feature type="non-terminal residue" evidence="1">
    <location>
        <position position="1"/>
    </location>
</feature>
<accession>A0AAV5TGR3</accession>
<name>A0AAV5TGR3_9BILA</name>
<comment type="caution">
    <text evidence="1">The sequence shown here is derived from an EMBL/GenBank/DDBJ whole genome shotgun (WGS) entry which is preliminary data.</text>
</comment>
<evidence type="ECO:0000313" key="1">
    <source>
        <dbReference type="EMBL" id="GMS93463.1"/>
    </source>
</evidence>
<dbReference type="EMBL" id="BTSX01000004">
    <property type="protein sequence ID" value="GMS93463.1"/>
    <property type="molecule type" value="Genomic_DNA"/>
</dbReference>
<keyword evidence="2" id="KW-1185">Reference proteome</keyword>
<sequence length="292" mass="31662">SLLTLFAVYEARVTFQYSEVLQANDLVNNAASFNCDNGCKVYVDMRSDKLQITQNGKFIANFGDIVGNSSFAPDGLELPAGKNYILQSLKQPNPAFVFYAVSRKAPNYGAYVVTPQGTVGITATGQGRYFTLLSSFNAISYTAFSGSFKTGYPKIYSTGFDAVGDARCSPVYQARTQYTAEQSTPTIFSPIMTVDFGYVGKHSVTALQKDGKNPPKTSSTSTVYMSPGFVGCSYVGGQVYYSNVKSVQDNFAMTANSLDINARYNALTTAEPVRFQVNNDTLDFSGTSSFAR</sequence>
<feature type="non-terminal residue" evidence="1">
    <location>
        <position position="292"/>
    </location>
</feature>
<gene>
    <name evidence="1" type="ORF">PENTCL1PPCAC_15638</name>
</gene>
<evidence type="ECO:0000313" key="2">
    <source>
        <dbReference type="Proteomes" id="UP001432027"/>
    </source>
</evidence>
<dbReference type="AlphaFoldDB" id="A0AAV5TGR3"/>
<protein>
    <submittedName>
        <fullName evidence="1">Uncharacterized protein</fullName>
    </submittedName>
</protein>
<organism evidence="1 2">
    <name type="scientific">Pristionchus entomophagus</name>
    <dbReference type="NCBI Taxonomy" id="358040"/>
    <lineage>
        <taxon>Eukaryota</taxon>
        <taxon>Metazoa</taxon>
        <taxon>Ecdysozoa</taxon>
        <taxon>Nematoda</taxon>
        <taxon>Chromadorea</taxon>
        <taxon>Rhabditida</taxon>
        <taxon>Rhabditina</taxon>
        <taxon>Diplogasteromorpha</taxon>
        <taxon>Diplogasteroidea</taxon>
        <taxon>Neodiplogasteridae</taxon>
        <taxon>Pristionchus</taxon>
    </lineage>
</organism>
<reference evidence="1" key="1">
    <citation type="submission" date="2023-10" db="EMBL/GenBank/DDBJ databases">
        <title>Genome assembly of Pristionchus species.</title>
        <authorList>
            <person name="Yoshida K."/>
            <person name="Sommer R.J."/>
        </authorList>
    </citation>
    <scope>NUCLEOTIDE SEQUENCE</scope>
    <source>
        <strain evidence="1">RS0144</strain>
    </source>
</reference>
<proteinExistence type="predicted"/>
<dbReference type="Proteomes" id="UP001432027">
    <property type="component" value="Unassembled WGS sequence"/>
</dbReference>